<dbReference type="Gene3D" id="3.30.465.10">
    <property type="match status" value="1"/>
</dbReference>
<dbReference type="PANTHER" id="PTHR42973">
    <property type="entry name" value="BINDING OXIDOREDUCTASE, PUTATIVE (AFU_ORTHOLOGUE AFUA_1G17690)-RELATED"/>
    <property type="match status" value="1"/>
</dbReference>
<protein>
    <recommendedName>
        <fullName evidence="7">FAD-binding PCMH-type domain-containing protein</fullName>
    </recommendedName>
</protein>
<reference evidence="8 9" key="1">
    <citation type="journal article" date="2021" name="Nat. Commun.">
        <title>Genetic determinants of endophytism in the Arabidopsis root mycobiome.</title>
        <authorList>
            <person name="Mesny F."/>
            <person name="Miyauchi S."/>
            <person name="Thiergart T."/>
            <person name="Pickel B."/>
            <person name="Atanasova L."/>
            <person name="Karlsson M."/>
            <person name="Huettel B."/>
            <person name="Barry K.W."/>
            <person name="Haridas S."/>
            <person name="Chen C."/>
            <person name="Bauer D."/>
            <person name="Andreopoulos W."/>
            <person name="Pangilinan J."/>
            <person name="LaButti K."/>
            <person name="Riley R."/>
            <person name="Lipzen A."/>
            <person name="Clum A."/>
            <person name="Drula E."/>
            <person name="Henrissat B."/>
            <person name="Kohler A."/>
            <person name="Grigoriev I.V."/>
            <person name="Martin F.M."/>
            <person name="Hacquard S."/>
        </authorList>
    </citation>
    <scope>NUCLEOTIDE SEQUENCE [LARGE SCALE GENOMIC DNA]</scope>
    <source>
        <strain evidence="8 9">MPI-CAGE-CH-0241</strain>
    </source>
</reference>
<dbReference type="SUPFAM" id="SSF56176">
    <property type="entry name" value="FAD-binding/transporter-associated domain-like"/>
    <property type="match status" value="1"/>
</dbReference>
<dbReference type="Gene3D" id="3.40.462.20">
    <property type="match status" value="1"/>
</dbReference>
<evidence type="ECO:0000313" key="9">
    <source>
        <dbReference type="Proteomes" id="UP000777438"/>
    </source>
</evidence>
<evidence type="ECO:0000256" key="4">
    <source>
        <dbReference type="ARBA" id="ARBA00022827"/>
    </source>
</evidence>
<evidence type="ECO:0000259" key="7">
    <source>
        <dbReference type="PROSITE" id="PS51387"/>
    </source>
</evidence>
<dbReference type="GO" id="GO:0016491">
    <property type="term" value="F:oxidoreductase activity"/>
    <property type="evidence" value="ECO:0007669"/>
    <property type="project" value="UniProtKB-KW"/>
</dbReference>
<gene>
    <name evidence="8" type="ORF">B0T10DRAFT_510849</name>
</gene>
<keyword evidence="3" id="KW-0285">Flavoprotein</keyword>
<dbReference type="InterPro" id="IPR050416">
    <property type="entry name" value="FAD-linked_Oxidoreductase"/>
</dbReference>
<keyword evidence="9" id="KW-1185">Reference proteome</keyword>
<proteinExistence type="inferred from homology"/>
<evidence type="ECO:0000256" key="5">
    <source>
        <dbReference type="ARBA" id="ARBA00023002"/>
    </source>
</evidence>
<dbReference type="InterPro" id="IPR012951">
    <property type="entry name" value="BBE"/>
</dbReference>
<dbReference type="PANTHER" id="PTHR42973:SF39">
    <property type="entry name" value="FAD-BINDING PCMH-TYPE DOMAIN-CONTAINING PROTEIN"/>
    <property type="match status" value="1"/>
</dbReference>
<sequence>MSVTRLLAFAALASTAIAQTVVVHGETINADESVIAPAADRILSSTAALFEGETLQLTDSVLSNLTELELSHIELFAFEDNSTTSLERRSSFSNCKTAPGDALFPSATVWKVLSLLTGGSIQRTVPYASVCYHNFGTYDEAECAYISDNWYNGSYIQAEDPTAINAVLFENLTCVPPGLFVAGTSCEIGGYPLYTVNASSVAHIQLAVNLARNLNLRLVIKNTGHDFGAKSTGYGALSIWTHNLKTIEYHESYTQGAYTGPAVKAGSGVQAFEVYKAAHDNGVVLIGGEGQTVGVMGGFIQGGGHGPLSAIYGLACDQVLAFEVVTADGRFVTATEETNSDLFWAIRGGGGGVFGVVTSVVVKAHPKITALSSLTFSFSSATGNMTDATFWDAVKLYWDEFPKWARDYKCYEYFIIANVGTGYTFTMSPWFAPNMTVTELKALVEPLFEAWADLGVEIDPVYDEFTDFYGAWKASFALEPWGSSTIRQGSRLFPHDNWANDTIVGDTFDAVKETIEDGLYFIGFNTFTGVQGYPHTAANPAWRTTVLHGICAALWSDTADVATKKAASLKLTNEWLPKWDTVLSEPRAYHSESDYIEPNFGTVFWGENYELLSKIKESWDPHQLFYATNGVGSEKWELQKKIWGHLPSQNSKLCKV</sequence>
<dbReference type="InterPro" id="IPR006094">
    <property type="entry name" value="Oxid_FAD_bind_N"/>
</dbReference>
<dbReference type="Pfam" id="PF01565">
    <property type="entry name" value="FAD_binding_4"/>
    <property type="match status" value="1"/>
</dbReference>
<dbReference type="Pfam" id="PF08031">
    <property type="entry name" value="BBE"/>
    <property type="match status" value="1"/>
</dbReference>
<comment type="caution">
    <text evidence="8">The sequence shown here is derived from an EMBL/GenBank/DDBJ whole genome shotgun (WGS) entry which is preliminary data.</text>
</comment>
<dbReference type="PROSITE" id="PS51387">
    <property type="entry name" value="FAD_PCMH"/>
    <property type="match status" value="1"/>
</dbReference>
<dbReference type="GO" id="GO:0071949">
    <property type="term" value="F:FAD binding"/>
    <property type="evidence" value="ECO:0007669"/>
    <property type="project" value="InterPro"/>
</dbReference>
<dbReference type="OrthoDB" id="9983560at2759"/>
<name>A0A9P8W825_9HYPO</name>
<organism evidence="8 9">
    <name type="scientific">Thelonectria olida</name>
    <dbReference type="NCBI Taxonomy" id="1576542"/>
    <lineage>
        <taxon>Eukaryota</taxon>
        <taxon>Fungi</taxon>
        <taxon>Dikarya</taxon>
        <taxon>Ascomycota</taxon>
        <taxon>Pezizomycotina</taxon>
        <taxon>Sordariomycetes</taxon>
        <taxon>Hypocreomycetidae</taxon>
        <taxon>Hypocreales</taxon>
        <taxon>Nectriaceae</taxon>
        <taxon>Thelonectria</taxon>
    </lineage>
</organism>
<keyword evidence="6" id="KW-0732">Signal</keyword>
<evidence type="ECO:0000313" key="8">
    <source>
        <dbReference type="EMBL" id="KAH6892296.1"/>
    </source>
</evidence>
<dbReference type="InterPro" id="IPR016169">
    <property type="entry name" value="FAD-bd_PCMH_sub2"/>
</dbReference>
<dbReference type="AlphaFoldDB" id="A0A9P8W825"/>
<dbReference type="InterPro" id="IPR036318">
    <property type="entry name" value="FAD-bd_PCMH-like_sf"/>
</dbReference>
<dbReference type="Proteomes" id="UP000777438">
    <property type="component" value="Unassembled WGS sequence"/>
</dbReference>
<accession>A0A9P8W825</accession>
<evidence type="ECO:0000256" key="2">
    <source>
        <dbReference type="ARBA" id="ARBA00005466"/>
    </source>
</evidence>
<feature type="domain" description="FAD-binding PCMH-type" evidence="7">
    <location>
        <begin position="188"/>
        <end position="367"/>
    </location>
</feature>
<keyword evidence="5" id="KW-0560">Oxidoreductase</keyword>
<keyword evidence="4" id="KW-0274">FAD</keyword>
<dbReference type="EMBL" id="JAGPYM010000007">
    <property type="protein sequence ID" value="KAH6892296.1"/>
    <property type="molecule type" value="Genomic_DNA"/>
</dbReference>
<evidence type="ECO:0000256" key="1">
    <source>
        <dbReference type="ARBA" id="ARBA00001974"/>
    </source>
</evidence>
<evidence type="ECO:0000256" key="3">
    <source>
        <dbReference type="ARBA" id="ARBA00022630"/>
    </source>
</evidence>
<evidence type="ECO:0000256" key="6">
    <source>
        <dbReference type="SAM" id="SignalP"/>
    </source>
</evidence>
<feature type="signal peptide" evidence="6">
    <location>
        <begin position="1"/>
        <end position="18"/>
    </location>
</feature>
<comment type="similarity">
    <text evidence="2">Belongs to the oxygen-dependent FAD-linked oxidoreductase family.</text>
</comment>
<feature type="chain" id="PRO_5040168392" description="FAD-binding PCMH-type domain-containing protein" evidence="6">
    <location>
        <begin position="19"/>
        <end position="656"/>
    </location>
</feature>
<comment type="cofactor">
    <cofactor evidence="1">
        <name>FAD</name>
        <dbReference type="ChEBI" id="CHEBI:57692"/>
    </cofactor>
</comment>
<dbReference type="InterPro" id="IPR016166">
    <property type="entry name" value="FAD-bd_PCMH"/>
</dbReference>